<name>A0ABD2NEN0_9CUCU</name>
<gene>
    <name evidence="1" type="ORF">HHI36_012508</name>
</gene>
<dbReference type="Proteomes" id="UP001516400">
    <property type="component" value="Unassembled WGS sequence"/>
</dbReference>
<dbReference type="EMBL" id="JABFTP020000103">
    <property type="protein sequence ID" value="KAL3277156.1"/>
    <property type="molecule type" value="Genomic_DNA"/>
</dbReference>
<protein>
    <submittedName>
        <fullName evidence="1">Uncharacterized protein</fullName>
    </submittedName>
</protein>
<sequence length="210" mass="24275">VEDLESNFNSLSSLSEDVKVLQARMDELYDSTAELRVSSDVEPLRAAIEELKSKPTVTESPNNISEMTLNEMSDRLSRRKSFMVFNLMESSATNLQDKIDTDEKALKKLFDDLSFFDMYDRIEKDIRVGRRGPKPRLLRVVAVSADVVERVMRRKSLLRNSDLHVDPDLTLKQRQQKNETLIELNQREQNGEKIGVKYSEEVPRIVQLKN</sequence>
<reference evidence="1 2" key="1">
    <citation type="journal article" date="2021" name="BMC Biol.">
        <title>Horizontally acquired antibacterial genes associated with adaptive radiation of ladybird beetles.</title>
        <authorList>
            <person name="Li H.S."/>
            <person name="Tang X.F."/>
            <person name="Huang Y.H."/>
            <person name="Xu Z.Y."/>
            <person name="Chen M.L."/>
            <person name="Du X.Y."/>
            <person name="Qiu B.Y."/>
            <person name="Chen P.T."/>
            <person name="Zhang W."/>
            <person name="Slipinski A."/>
            <person name="Escalona H.E."/>
            <person name="Waterhouse R.M."/>
            <person name="Zwick A."/>
            <person name="Pang H."/>
        </authorList>
    </citation>
    <scope>NUCLEOTIDE SEQUENCE [LARGE SCALE GENOMIC DNA]</scope>
    <source>
        <strain evidence="1">SYSU2018</strain>
    </source>
</reference>
<proteinExistence type="predicted"/>
<accession>A0ABD2NEN0</accession>
<evidence type="ECO:0000313" key="2">
    <source>
        <dbReference type="Proteomes" id="UP001516400"/>
    </source>
</evidence>
<keyword evidence="2" id="KW-1185">Reference proteome</keyword>
<feature type="non-terminal residue" evidence="1">
    <location>
        <position position="1"/>
    </location>
</feature>
<organism evidence="1 2">
    <name type="scientific">Cryptolaemus montrouzieri</name>
    <dbReference type="NCBI Taxonomy" id="559131"/>
    <lineage>
        <taxon>Eukaryota</taxon>
        <taxon>Metazoa</taxon>
        <taxon>Ecdysozoa</taxon>
        <taxon>Arthropoda</taxon>
        <taxon>Hexapoda</taxon>
        <taxon>Insecta</taxon>
        <taxon>Pterygota</taxon>
        <taxon>Neoptera</taxon>
        <taxon>Endopterygota</taxon>
        <taxon>Coleoptera</taxon>
        <taxon>Polyphaga</taxon>
        <taxon>Cucujiformia</taxon>
        <taxon>Coccinelloidea</taxon>
        <taxon>Coccinellidae</taxon>
        <taxon>Scymninae</taxon>
        <taxon>Scymnini</taxon>
        <taxon>Cryptolaemus</taxon>
    </lineage>
</organism>
<evidence type="ECO:0000313" key="1">
    <source>
        <dbReference type="EMBL" id="KAL3277156.1"/>
    </source>
</evidence>
<dbReference type="AlphaFoldDB" id="A0ABD2NEN0"/>
<comment type="caution">
    <text evidence="1">The sequence shown here is derived from an EMBL/GenBank/DDBJ whole genome shotgun (WGS) entry which is preliminary data.</text>
</comment>